<dbReference type="AlphaFoldDB" id="A0A327YGJ7"/>
<dbReference type="RefSeq" id="WP_146603302.1">
    <property type="nucleotide sequence ID" value="NZ_QLMI01000015.1"/>
</dbReference>
<organism evidence="2 3">
    <name type="scientific">Flavobacterium aquaticum</name>
    <dbReference type="NCBI Taxonomy" id="1236486"/>
    <lineage>
        <taxon>Bacteria</taxon>
        <taxon>Pseudomonadati</taxon>
        <taxon>Bacteroidota</taxon>
        <taxon>Flavobacteriia</taxon>
        <taxon>Flavobacteriales</taxon>
        <taxon>Flavobacteriaceae</taxon>
        <taxon>Flavobacterium</taxon>
    </lineage>
</organism>
<keyword evidence="1" id="KW-0732">Signal</keyword>
<evidence type="ECO:0008006" key="4">
    <source>
        <dbReference type="Google" id="ProtNLM"/>
    </source>
</evidence>
<reference evidence="2 3" key="1">
    <citation type="submission" date="2018-06" db="EMBL/GenBank/DDBJ databases">
        <title>Genomic Encyclopedia of Type Strains, Phase III (KMG-III): the genomes of soil and plant-associated and newly described type strains.</title>
        <authorList>
            <person name="Whitman W."/>
        </authorList>
    </citation>
    <scope>NUCLEOTIDE SEQUENCE [LARGE SCALE GENOMIC DNA]</scope>
    <source>
        <strain evidence="2 3">CGMCC 1.12398</strain>
    </source>
</reference>
<sequence length="169" mass="20146">MKSYLLLIVLFLILSCNVNDKNSIKHFASLSMKEDVFISTKTDFKDTLFYEYRFPDSTKYYYVKLNQKQTENLKTLIENICSEKNSQKFELSIGQQLFLVDAEQDRFYVNDLSKETENFKKLNYFLKESSQKMISTKEIKTFWDFGKFIPPPNPPKQIQNIKLNTKIKW</sequence>
<comment type="caution">
    <text evidence="2">The sequence shown here is derived from an EMBL/GenBank/DDBJ whole genome shotgun (WGS) entry which is preliminary data.</text>
</comment>
<accession>A0A327YGJ7</accession>
<feature type="signal peptide" evidence="1">
    <location>
        <begin position="1"/>
        <end position="20"/>
    </location>
</feature>
<evidence type="ECO:0000313" key="2">
    <source>
        <dbReference type="EMBL" id="RAK19362.1"/>
    </source>
</evidence>
<dbReference type="Proteomes" id="UP000249620">
    <property type="component" value="Unassembled WGS sequence"/>
</dbReference>
<proteinExistence type="predicted"/>
<dbReference type="EMBL" id="QLMI01000015">
    <property type="protein sequence ID" value="RAK19362.1"/>
    <property type="molecule type" value="Genomic_DNA"/>
</dbReference>
<evidence type="ECO:0000256" key="1">
    <source>
        <dbReference type="SAM" id="SignalP"/>
    </source>
</evidence>
<name>A0A327YGJ7_9FLAO</name>
<feature type="chain" id="PRO_5016287632" description="Lipoprotein" evidence="1">
    <location>
        <begin position="21"/>
        <end position="169"/>
    </location>
</feature>
<protein>
    <recommendedName>
        <fullName evidence="4">Lipoprotein</fullName>
    </recommendedName>
</protein>
<dbReference type="OrthoDB" id="9968763at2"/>
<dbReference type="PROSITE" id="PS51257">
    <property type="entry name" value="PROKAR_LIPOPROTEIN"/>
    <property type="match status" value="1"/>
</dbReference>
<keyword evidence="3" id="KW-1185">Reference proteome</keyword>
<gene>
    <name evidence="2" type="ORF">B0I03_1155</name>
</gene>
<evidence type="ECO:0000313" key="3">
    <source>
        <dbReference type="Proteomes" id="UP000249620"/>
    </source>
</evidence>